<dbReference type="EMBL" id="ML121537">
    <property type="protein sequence ID" value="RPB25568.1"/>
    <property type="molecule type" value="Genomic_DNA"/>
</dbReference>
<keyword evidence="3" id="KW-0539">Nucleus</keyword>
<dbReference type="PROSITE" id="PS51184">
    <property type="entry name" value="JMJC"/>
    <property type="match status" value="1"/>
</dbReference>
<dbReference type="InterPro" id="IPR003347">
    <property type="entry name" value="JmjC_dom"/>
</dbReference>
<feature type="domain" description="JmjC" evidence="5">
    <location>
        <begin position="570"/>
        <end position="775"/>
    </location>
</feature>
<keyword evidence="7" id="KW-1185">Reference proteome</keyword>
<feature type="compositionally biased region" description="Low complexity" evidence="4">
    <location>
        <begin position="11"/>
        <end position="35"/>
    </location>
</feature>
<evidence type="ECO:0000256" key="4">
    <source>
        <dbReference type="SAM" id="MobiDB-lite"/>
    </source>
</evidence>
<dbReference type="GO" id="GO:0046872">
    <property type="term" value="F:metal ion binding"/>
    <property type="evidence" value="ECO:0007669"/>
    <property type="project" value="UniProtKB-KW"/>
</dbReference>
<feature type="region of interest" description="Disordered" evidence="4">
    <location>
        <begin position="791"/>
        <end position="819"/>
    </location>
</feature>
<evidence type="ECO:0000313" key="7">
    <source>
        <dbReference type="Proteomes" id="UP000267821"/>
    </source>
</evidence>
<evidence type="ECO:0000256" key="1">
    <source>
        <dbReference type="ARBA" id="ARBA00004123"/>
    </source>
</evidence>
<dbReference type="GO" id="GO:0000785">
    <property type="term" value="C:chromatin"/>
    <property type="evidence" value="ECO:0007669"/>
    <property type="project" value="TreeGrafter"/>
</dbReference>
<evidence type="ECO:0000313" key="6">
    <source>
        <dbReference type="EMBL" id="RPB25568.1"/>
    </source>
</evidence>
<dbReference type="GO" id="GO:0003712">
    <property type="term" value="F:transcription coregulator activity"/>
    <property type="evidence" value="ECO:0007669"/>
    <property type="project" value="TreeGrafter"/>
</dbReference>
<feature type="compositionally biased region" description="Low complexity" evidence="4">
    <location>
        <begin position="233"/>
        <end position="243"/>
    </location>
</feature>
<protein>
    <recommendedName>
        <fullName evidence="5">JmjC domain-containing protein</fullName>
    </recommendedName>
</protein>
<name>A0A3N4LV44_9PEZI</name>
<evidence type="ECO:0000259" key="5">
    <source>
        <dbReference type="PROSITE" id="PS51184"/>
    </source>
</evidence>
<dbReference type="Proteomes" id="UP000267821">
    <property type="component" value="Unassembled WGS sequence"/>
</dbReference>
<feature type="region of interest" description="Disordered" evidence="4">
    <location>
        <begin position="217"/>
        <end position="243"/>
    </location>
</feature>
<proteinExistence type="predicted"/>
<feature type="region of interest" description="Disordered" evidence="4">
    <location>
        <begin position="1"/>
        <end position="67"/>
    </location>
</feature>
<reference evidence="6 7" key="1">
    <citation type="journal article" date="2018" name="Nat. Ecol. Evol.">
        <title>Pezizomycetes genomes reveal the molecular basis of ectomycorrhizal truffle lifestyle.</title>
        <authorList>
            <person name="Murat C."/>
            <person name="Payen T."/>
            <person name="Noel B."/>
            <person name="Kuo A."/>
            <person name="Morin E."/>
            <person name="Chen J."/>
            <person name="Kohler A."/>
            <person name="Krizsan K."/>
            <person name="Balestrini R."/>
            <person name="Da Silva C."/>
            <person name="Montanini B."/>
            <person name="Hainaut M."/>
            <person name="Levati E."/>
            <person name="Barry K.W."/>
            <person name="Belfiori B."/>
            <person name="Cichocki N."/>
            <person name="Clum A."/>
            <person name="Dockter R.B."/>
            <person name="Fauchery L."/>
            <person name="Guy J."/>
            <person name="Iotti M."/>
            <person name="Le Tacon F."/>
            <person name="Lindquist E.A."/>
            <person name="Lipzen A."/>
            <person name="Malagnac F."/>
            <person name="Mello A."/>
            <person name="Molinier V."/>
            <person name="Miyauchi S."/>
            <person name="Poulain J."/>
            <person name="Riccioni C."/>
            <person name="Rubini A."/>
            <person name="Sitrit Y."/>
            <person name="Splivallo R."/>
            <person name="Traeger S."/>
            <person name="Wang M."/>
            <person name="Zifcakova L."/>
            <person name="Wipf D."/>
            <person name="Zambonelli A."/>
            <person name="Paolocci F."/>
            <person name="Nowrousian M."/>
            <person name="Ottonello S."/>
            <person name="Baldrian P."/>
            <person name="Spatafora J.W."/>
            <person name="Henrissat B."/>
            <person name="Nagy L.G."/>
            <person name="Aury J.M."/>
            <person name="Wincker P."/>
            <person name="Grigoriev I.V."/>
            <person name="Bonfante P."/>
            <person name="Martin F.M."/>
        </authorList>
    </citation>
    <scope>NUCLEOTIDE SEQUENCE [LARGE SCALE GENOMIC DNA]</scope>
    <source>
        <strain evidence="6 7">ATCC MYA-4762</strain>
    </source>
</reference>
<keyword evidence="2" id="KW-0479">Metal-binding</keyword>
<dbReference type="PANTHER" id="PTHR12549:SF38">
    <property type="entry name" value="JMJC DOMAIN-CONTAINING HISTONE DEMETHYLASE 2, ISOFORM A"/>
    <property type="match status" value="1"/>
</dbReference>
<evidence type="ECO:0000256" key="3">
    <source>
        <dbReference type="ARBA" id="ARBA00023242"/>
    </source>
</evidence>
<gene>
    <name evidence="6" type="ORF">L211DRAFT_836288</name>
</gene>
<feature type="region of interest" description="Disordered" evidence="4">
    <location>
        <begin position="141"/>
        <end position="182"/>
    </location>
</feature>
<dbReference type="InterPro" id="IPR045109">
    <property type="entry name" value="LSDs-like"/>
</dbReference>
<dbReference type="GO" id="GO:0000118">
    <property type="term" value="C:histone deacetylase complex"/>
    <property type="evidence" value="ECO:0007669"/>
    <property type="project" value="TreeGrafter"/>
</dbReference>
<dbReference type="GO" id="GO:0032454">
    <property type="term" value="F:histone H3K9 demethylase activity"/>
    <property type="evidence" value="ECO:0007669"/>
    <property type="project" value="InterPro"/>
</dbReference>
<dbReference type="Gene3D" id="2.60.120.650">
    <property type="entry name" value="Cupin"/>
    <property type="match status" value="1"/>
</dbReference>
<sequence length="850" mass="93564">MPRKRKSPGPSEATVTTSSTSSSPSIKRTRAAAPCTPLPPHTPIPGSSPSYIARPPSPDGAYERQPKACQAYREPPAGFEKCVSCIEKQSILGGCRFVGIRAFKVLQDVSKDEAKAVDEEVKQEAEEEKEKDERALNLDGANEGRMHVKLGRAASKKSGSRRSNGKQAAPREPPSTNRVDLTSGWTFLGNQPDDYIPFSAPDFDLPSQPTEIKLPELATRPKRNTRRIAGADSSLSNTLTTSSSVPLKVPNKVIHDTSPSTLLTRAKRTLTLIAPFFKAQLSREKTHEDVHLNLYNPSTTDVQWTQQARFLIRIQLSSETRSLCDLCATTIFLGSYLCGCCGREYCLGCYEEWESHLPPPKEPPRGVPLIVTCSKRRYHSRDTMVFTTRAAPGEIDSLLSRVDAYTTPEAISANLPPPHPTPISAEPAPAVDDTLSFLPVPKIHHENLTQQHFSSHWHHSRGIPLVVTGLRSRFTLPWSPAYFLTHHGHEPCLLNNCGSSNPESSTIEGSVRDFFANFDSSQLLIKSKRLVPGSWKLKDWPPADDFAQVFPELFQDFENALPQAAWGYACREGGLNLTSKFPKGWNRPDLGPKMYNAYPAVDFLTREDEDGEMVGEVEVETKGTTNLHLDITDAVNILVYASTIPATLTSTNPNLTKTIPTDSAAIWDIFPPDSATSLRGYLKSKISNRGEWGGVIDDPIHRQLFYLSETDLAHLARKPYEVKSYRIYQRPGDAVFVPAGCPHQVRNVRGAVKVAVDFLSGEGVAVCRRLVEEGRALAGMGAGAAAPGVGVGGGVMEDGQEDGEEKGPGPGGKKKEKAVRRLGKKEDVLQLWNCLYFAWAEGERVTRRWR</sequence>
<comment type="subcellular location">
    <subcellularLocation>
        <location evidence="1">Nucleus</location>
    </subcellularLocation>
</comment>
<dbReference type="AlphaFoldDB" id="A0A3N4LV44"/>
<dbReference type="PANTHER" id="PTHR12549">
    <property type="entry name" value="JMJC DOMAIN-CONTAINING HISTONE DEMETHYLATION PROTEIN"/>
    <property type="match status" value="1"/>
</dbReference>
<dbReference type="STRING" id="1051890.A0A3N4LV44"/>
<dbReference type="SMART" id="SM00558">
    <property type="entry name" value="JmjC"/>
    <property type="match status" value="1"/>
</dbReference>
<dbReference type="GO" id="GO:0031490">
    <property type="term" value="F:chromatin DNA binding"/>
    <property type="evidence" value="ECO:0007669"/>
    <property type="project" value="TreeGrafter"/>
</dbReference>
<accession>A0A3N4LV44</accession>
<dbReference type="InParanoid" id="A0A3N4LV44"/>
<dbReference type="OrthoDB" id="1667110at2759"/>
<organism evidence="6 7">
    <name type="scientific">Terfezia boudieri ATCC MYA-4762</name>
    <dbReference type="NCBI Taxonomy" id="1051890"/>
    <lineage>
        <taxon>Eukaryota</taxon>
        <taxon>Fungi</taxon>
        <taxon>Dikarya</taxon>
        <taxon>Ascomycota</taxon>
        <taxon>Pezizomycotina</taxon>
        <taxon>Pezizomycetes</taxon>
        <taxon>Pezizales</taxon>
        <taxon>Pezizaceae</taxon>
        <taxon>Terfezia</taxon>
    </lineage>
</organism>
<dbReference type="Pfam" id="PF02373">
    <property type="entry name" value="JmjC"/>
    <property type="match status" value="1"/>
</dbReference>
<evidence type="ECO:0000256" key="2">
    <source>
        <dbReference type="ARBA" id="ARBA00022723"/>
    </source>
</evidence>
<feature type="compositionally biased region" description="Basic residues" evidence="4">
    <location>
        <begin position="147"/>
        <end position="164"/>
    </location>
</feature>
<dbReference type="GO" id="GO:0006357">
    <property type="term" value="P:regulation of transcription by RNA polymerase II"/>
    <property type="evidence" value="ECO:0007669"/>
    <property type="project" value="TreeGrafter"/>
</dbReference>
<dbReference type="SUPFAM" id="SSF51197">
    <property type="entry name" value="Clavaminate synthase-like"/>
    <property type="match status" value="1"/>
</dbReference>